<comment type="caution">
    <text evidence="2">The sequence shown here is derived from an EMBL/GenBank/DDBJ whole genome shotgun (WGS) entry which is preliminary data.</text>
</comment>
<feature type="region of interest" description="Disordered" evidence="1">
    <location>
        <begin position="1"/>
        <end position="22"/>
    </location>
</feature>
<evidence type="ECO:0000313" key="2">
    <source>
        <dbReference type="EMBL" id="KAJ3740107.1"/>
    </source>
</evidence>
<protein>
    <submittedName>
        <fullName evidence="2">Uncharacterized protein</fullName>
    </submittedName>
</protein>
<proteinExistence type="predicted"/>
<dbReference type="EMBL" id="JANVFU010000015">
    <property type="protein sequence ID" value="KAJ3740107.1"/>
    <property type="molecule type" value="Genomic_DNA"/>
</dbReference>
<organism evidence="2 3">
    <name type="scientific">Lentinula detonsa</name>
    <dbReference type="NCBI Taxonomy" id="2804962"/>
    <lineage>
        <taxon>Eukaryota</taxon>
        <taxon>Fungi</taxon>
        <taxon>Dikarya</taxon>
        <taxon>Basidiomycota</taxon>
        <taxon>Agaricomycotina</taxon>
        <taxon>Agaricomycetes</taxon>
        <taxon>Agaricomycetidae</taxon>
        <taxon>Agaricales</taxon>
        <taxon>Marasmiineae</taxon>
        <taxon>Omphalotaceae</taxon>
        <taxon>Lentinula</taxon>
    </lineage>
</organism>
<keyword evidence="3" id="KW-1185">Reference proteome</keyword>
<reference evidence="2 3" key="1">
    <citation type="journal article" date="2023" name="Proc. Natl. Acad. Sci. U.S.A.">
        <title>A global phylogenomic analysis of the shiitake genus Lentinula.</title>
        <authorList>
            <person name="Sierra-Patev S."/>
            <person name="Min B."/>
            <person name="Naranjo-Ortiz M."/>
            <person name="Looney B."/>
            <person name="Konkel Z."/>
            <person name="Slot J.C."/>
            <person name="Sakamoto Y."/>
            <person name="Steenwyk J.L."/>
            <person name="Rokas A."/>
            <person name="Carro J."/>
            <person name="Camarero S."/>
            <person name="Ferreira P."/>
            <person name="Molpeceres G."/>
            <person name="Ruiz-Duenas F.J."/>
            <person name="Serrano A."/>
            <person name="Henrissat B."/>
            <person name="Drula E."/>
            <person name="Hughes K.W."/>
            <person name="Mata J.L."/>
            <person name="Ishikawa N.K."/>
            <person name="Vargas-Isla R."/>
            <person name="Ushijima S."/>
            <person name="Smith C.A."/>
            <person name="Donoghue J."/>
            <person name="Ahrendt S."/>
            <person name="Andreopoulos W."/>
            <person name="He G."/>
            <person name="LaButti K."/>
            <person name="Lipzen A."/>
            <person name="Ng V."/>
            <person name="Riley R."/>
            <person name="Sandor L."/>
            <person name="Barry K."/>
            <person name="Martinez A.T."/>
            <person name="Xiao Y."/>
            <person name="Gibbons J.G."/>
            <person name="Terashima K."/>
            <person name="Grigoriev I.V."/>
            <person name="Hibbett D."/>
        </authorList>
    </citation>
    <scope>NUCLEOTIDE SEQUENCE [LARGE SCALE GENOMIC DNA]</scope>
    <source>
        <strain evidence="2 3">TFB7810</strain>
    </source>
</reference>
<name>A0A9W8TTM4_9AGAR</name>
<dbReference type="Proteomes" id="UP001142393">
    <property type="component" value="Unassembled WGS sequence"/>
</dbReference>
<dbReference type="AlphaFoldDB" id="A0A9W8TTM4"/>
<evidence type="ECO:0000313" key="3">
    <source>
        <dbReference type="Proteomes" id="UP001142393"/>
    </source>
</evidence>
<evidence type="ECO:0000256" key="1">
    <source>
        <dbReference type="SAM" id="MobiDB-lite"/>
    </source>
</evidence>
<sequence>MTTATGKLPPNKRRKLSASTKPNFNFSPSNTLSLTSAVLKNAASSTCSSCHRHAQIVSNTSIVLCARCGSPTCTICSRVCSASLPLPSHFPWSISPPYTTFGSYSHQFQQLSAQLPQRYALTNSANTNTIGNLFGKRKKSKDNLNCTTRVVNGNENEEAELGRSCGRTVCKSCCFESPQNDAIICYDCHERA</sequence>
<accession>A0A9W8TTM4</accession>
<gene>
    <name evidence="2" type="ORF">DFH05DRAFT_1510331</name>
</gene>